<name>A0A9D1NM11_9BACT</name>
<accession>A0A9D1NM11</accession>
<dbReference type="AlphaFoldDB" id="A0A9D1NM11"/>
<sequence length="216" mass="24102">MEGGGWYIVGNPFEELPDMETGEKVSTFTLNERFTGFSSGDIIYLLSSDGTYLPRFWIETAEFKGWSKANVPLPNFLDNTEYPVETAVYIHKNTPGVITLSGRVSSRTLEFAQEKSFNWARIEDGRATEAPTWQLVCLPYPDKRTISDYTWTGCSKGDVLYYVSPDGTISQRFWNTNTNSWSVSSVMYIADTKQLEIGQGVFICKGSAGSGTVTAK</sequence>
<dbReference type="EMBL" id="DVOR01000105">
    <property type="protein sequence ID" value="HIV09135.1"/>
    <property type="molecule type" value="Genomic_DNA"/>
</dbReference>
<evidence type="ECO:0000313" key="1">
    <source>
        <dbReference type="EMBL" id="HIV09135.1"/>
    </source>
</evidence>
<reference evidence="1" key="1">
    <citation type="submission" date="2020-10" db="EMBL/GenBank/DDBJ databases">
        <authorList>
            <person name="Gilroy R."/>
        </authorList>
    </citation>
    <scope>NUCLEOTIDE SEQUENCE</scope>
    <source>
        <strain evidence="1">35461</strain>
    </source>
</reference>
<protein>
    <submittedName>
        <fullName evidence="1">Uncharacterized protein</fullName>
    </submittedName>
</protein>
<proteinExistence type="predicted"/>
<gene>
    <name evidence="1" type="ORF">IAC79_03360</name>
</gene>
<organism evidence="1 2">
    <name type="scientific">Candidatus Spyradenecus faecavium</name>
    <dbReference type="NCBI Taxonomy" id="2840947"/>
    <lineage>
        <taxon>Bacteria</taxon>
        <taxon>Pseudomonadati</taxon>
        <taxon>Lentisphaerota</taxon>
        <taxon>Lentisphaeria</taxon>
        <taxon>Lentisphaerales</taxon>
        <taxon>Lentisphaeraceae</taxon>
        <taxon>Lentisphaeraceae incertae sedis</taxon>
        <taxon>Candidatus Spyradenecus</taxon>
    </lineage>
</organism>
<comment type="caution">
    <text evidence="1">The sequence shown here is derived from an EMBL/GenBank/DDBJ whole genome shotgun (WGS) entry which is preliminary data.</text>
</comment>
<dbReference type="Proteomes" id="UP000886845">
    <property type="component" value="Unassembled WGS sequence"/>
</dbReference>
<evidence type="ECO:0000313" key="2">
    <source>
        <dbReference type="Proteomes" id="UP000886845"/>
    </source>
</evidence>
<reference evidence="1" key="2">
    <citation type="journal article" date="2021" name="PeerJ">
        <title>Extensive microbial diversity within the chicken gut microbiome revealed by metagenomics and culture.</title>
        <authorList>
            <person name="Gilroy R."/>
            <person name="Ravi A."/>
            <person name="Getino M."/>
            <person name="Pursley I."/>
            <person name="Horton D.L."/>
            <person name="Alikhan N.F."/>
            <person name="Baker D."/>
            <person name="Gharbi K."/>
            <person name="Hall N."/>
            <person name="Watson M."/>
            <person name="Adriaenssens E.M."/>
            <person name="Foster-Nyarko E."/>
            <person name="Jarju S."/>
            <person name="Secka A."/>
            <person name="Antonio M."/>
            <person name="Oren A."/>
            <person name="Chaudhuri R.R."/>
            <person name="La Ragione R."/>
            <person name="Hildebrand F."/>
            <person name="Pallen M.J."/>
        </authorList>
    </citation>
    <scope>NUCLEOTIDE SEQUENCE</scope>
    <source>
        <strain evidence="1">35461</strain>
    </source>
</reference>